<dbReference type="Proteomes" id="UP000256805">
    <property type="component" value="Unassembled WGS sequence"/>
</dbReference>
<reference evidence="1 2" key="1">
    <citation type="submission" date="2018-01" db="EMBL/GenBank/DDBJ databases">
        <authorList>
            <person name="Gaut B.S."/>
            <person name="Morton B.R."/>
            <person name="Clegg M.T."/>
            <person name="Duvall M.R."/>
        </authorList>
    </citation>
    <scope>NUCLEOTIDE SEQUENCE [LARGE SCALE GENOMIC DNA]</scope>
    <source>
        <strain evidence="1">Cupriavidus taiwanensis cmp 52</strain>
    </source>
</reference>
<proteinExistence type="predicted"/>
<dbReference type="EMBL" id="OVTA01000032">
    <property type="protein sequence ID" value="SPR99608.1"/>
    <property type="molecule type" value="Genomic_DNA"/>
</dbReference>
<evidence type="ECO:0000313" key="1">
    <source>
        <dbReference type="EMBL" id="SPR99608.1"/>
    </source>
</evidence>
<accession>A0A375J344</accession>
<evidence type="ECO:0000313" key="2">
    <source>
        <dbReference type="Proteomes" id="UP000256805"/>
    </source>
</evidence>
<name>A0A375J344_9BURK</name>
<gene>
    <name evidence="1" type="ORF">CBM2634_B10058</name>
</gene>
<dbReference type="AlphaFoldDB" id="A0A375J344"/>
<sequence>MGAVGDMLSAVGGRLLITLLVGRLRLRCARSLSQVYCSGTECLAALARVVAGEANGQWARSAKRAQRRVPCQGP</sequence>
<organism evidence="1 2">
    <name type="scientific">Cupriavidus taiwanensis</name>
    <dbReference type="NCBI Taxonomy" id="164546"/>
    <lineage>
        <taxon>Bacteria</taxon>
        <taxon>Pseudomonadati</taxon>
        <taxon>Pseudomonadota</taxon>
        <taxon>Betaproteobacteria</taxon>
        <taxon>Burkholderiales</taxon>
        <taxon>Burkholderiaceae</taxon>
        <taxon>Cupriavidus</taxon>
    </lineage>
</organism>
<protein>
    <submittedName>
        <fullName evidence="1">Uncharacterized protein</fullName>
    </submittedName>
</protein>